<keyword evidence="11" id="KW-0472">Membrane</keyword>
<feature type="domain" description="HAMP" evidence="13">
    <location>
        <begin position="170"/>
        <end position="225"/>
    </location>
</feature>
<feature type="transmembrane region" description="Helical" evidence="11">
    <location>
        <begin position="148"/>
        <end position="168"/>
    </location>
</feature>
<dbReference type="PANTHER" id="PTHR44936:SF10">
    <property type="entry name" value="SENSOR PROTEIN RSTB"/>
    <property type="match status" value="1"/>
</dbReference>
<dbReference type="Gene3D" id="3.30.565.10">
    <property type="entry name" value="Histidine kinase-like ATPase, C-terminal domain"/>
    <property type="match status" value="1"/>
</dbReference>
<feature type="region of interest" description="Disordered" evidence="10">
    <location>
        <begin position="87"/>
        <end position="116"/>
    </location>
</feature>
<evidence type="ECO:0000259" key="13">
    <source>
        <dbReference type="PROSITE" id="PS50885"/>
    </source>
</evidence>
<protein>
    <recommendedName>
        <fullName evidence="3">histidine kinase</fullName>
        <ecNumber evidence="3">2.7.13.3</ecNumber>
    </recommendedName>
</protein>
<evidence type="ECO:0000256" key="11">
    <source>
        <dbReference type="SAM" id="Phobius"/>
    </source>
</evidence>
<evidence type="ECO:0000256" key="9">
    <source>
        <dbReference type="ARBA" id="ARBA00022840"/>
    </source>
</evidence>
<evidence type="ECO:0000256" key="1">
    <source>
        <dbReference type="ARBA" id="ARBA00000085"/>
    </source>
</evidence>
<feature type="compositionally biased region" description="Pro residues" evidence="10">
    <location>
        <begin position="98"/>
        <end position="114"/>
    </location>
</feature>
<dbReference type="GO" id="GO:0005886">
    <property type="term" value="C:plasma membrane"/>
    <property type="evidence" value="ECO:0007669"/>
    <property type="project" value="UniProtKB-SubCell"/>
</dbReference>
<dbReference type="SMART" id="SM00387">
    <property type="entry name" value="HATPase_c"/>
    <property type="match status" value="1"/>
</dbReference>
<dbReference type="SUPFAM" id="SSF47384">
    <property type="entry name" value="Homodimeric domain of signal transducing histidine kinase"/>
    <property type="match status" value="1"/>
</dbReference>
<evidence type="ECO:0000313" key="14">
    <source>
        <dbReference type="EMBL" id="SDR69060.1"/>
    </source>
</evidence>
<accession>A0A1H1L403</accession>
<dbReference type="STRING" id="472181.SAMN05216271_0046"/>
<keyword evidence="9" id="KW-0067">ATP-binding</keyword>
<dbReference type="Pfam" id="PF00512">
    <property type="entry name" value="HisKA"/>
    <property type="match status" value="1"/>
</dbReference>
<reference evidence="15" key="1">
    <citation type="submission" date="2016-10" db="EMBL/GenBank/DDBJ databases">
        <authorList>
            <person name="Varghese N."/>
            <person name="Submissions S."/>
        </authorList>
    </citation>
    <scope>NUCLEOTIDE SEQUENCE [LARGE SCALE GENOMIC DNA]</scope>
    <source>
        <strain evidence="15">JCM 14963</strain>
    </source>
</reference>
<dbReference type="InterPro" id="IPR005467">
    <property type="entry name" value="His_kinase_dom"/>
</dbReference>
<dbReference type="InterPro" id="IPR003661">
    <property type="entry name" value="HisK_dim/P_dom"/>
</dbReference>
<evidence type="ECO:0000256" key="6">
    <source>
        <dbReference type="ARBA" id="ARBA00022679"/>
    </source>
</evidence>
<dbReference type="Gene3D" id="1.10.8.500">
    <property type="entry name" value="HAMP domain in histidine kinase"/>
    <property type="match status" value="1"/>
</dbReference>
<dbReference type="PANTHER" id="PTHR44936">
    <property type="entry name" value="SENSOR PROTEIN CREC"/>
    <property type="match status" value="1"/>
</dbReference>
<sequence>MRLFWKVFAVLWLATLLVGGSGFLVSRALQQDWLLLQLNPQLRDFAAQLTSTYEHEGAVAAQDWLEQQRRQHRIRARLFDASATSLLPGTLPRLPRFGPQPPPSARHPEPPPPRGRLLQLSWQTDQQDYLITVHIAEPNLWNAERAPIGLVLNIALGMGLLALLSLLLSRYMTAPLRQLGLAAQSLGHGRFEGARLARINQRRDEIGDLSRQFGLMAEQVQNLLDSQQQLMRDISHELRSPLARLRIGLALGSQPDRAADAALWQRLDRECDRLDRLIDAILTLSRLDSQAEPAQTFALDPLLRRVVEDAQFATPELTINLQGASQLQLSGWPEQLASAIDNLLRNAQRFSPPEGQIRVQVDAAAGHCEISIEDEGPGVAEPWLSKLSEPFVRVPGQPADSGYGLGLTIAARAIARHNGTLRFDCAPQRGLRAIIRLPKGQS</sequence>
<dbReference type="Pfam" id="PF00672">
    <property type="entry name" value="HAMP"/>
    <property type="match status" value="1"/>
</dbReference>
<dbReference type="CDD" id="cd00082">
    <property type="entry name" value="HisKA"/>
    <property type="match status" value="1"/>
</dbReference>
<evidence type="ECO:0000259" key="12">
    <source>
        <dbReference type="PROSITE" id="PS50109"/>
    </source>
</evidence>
<dbReference type="SUPFAM" id="SSF55874">
    <property type="entry name" value="ATPase domain of HSP90 chaperone/DNA topoisomerase II/histidine kinase"/>
    <property type="match status" value="1"/>
</dbReference>
<dbReference type="PROSITE" id="PS50109">
    <property type="entry name" value="HIS_KIN"/>
    <property type="match status" value="1"/>
</dbReference>
<keyword evidence="4" id="KW-1003">Cell membrane</keyword>
<dbReference type="SMART" id="SM00388">
    <property type="entry name" value="HisKA"/>
    <property type="match status" value="1"/>
</dbReference>
<keyword evidence="11" id="KW-1133">Transmembrane helix</keyword>
<name>A0A1H1L403_9GAMM</name>
<dbReference type="GO" id="GO:0005524">
    <property type="term" value="F:ATP binding"/>
    <property type="evidence" value="ECO:0007669"/>
    <property type="project" value="UniProtKB-KW"/>
</dbReference>
<dbReference type="InterPro" id="IPR050980">
    <property type="entry name" value="2C_sensor_his_kinase"/>
</dbReference>
<dbReference type="Pfam" id="PF02518">
    <property type="entry name" value="HATPase_c"/>
    <property type="match status" value="1"/>
</dbReference>
<evidence type="ECO:0000256" key="7">
    <source>
        <dbReference type="ARBA" id="ARBA00022741"/>
    </source>
</evidence>
<comment type="catalytic activity">
    <reaction evidence="1">
        <text>ATP + protein L-histidine = ADP + protein N-phospho-L-histidine.</text>
        <dbReference type="EC" id="2.7.13.3"/>
    </reaction>
</comment>
<evidence type="ECO:0000313" key="15">
    <source>
        <dbReference type="Proteomes" id="UP000243413"/>
    </source>
</evidence>
<dbReference type="Gene3D" id="1.10.287.130">
    <property type="match status" value="1"/>
</dbReference>
<dbReference type="Proteomes" id="UP000243413">
    <property type="component" value="Chromosome I"/>
</dbReference>
<dbReference type="InterPro" id="IPR003594">
    <property type="entry name" value="HATPase_dom"/>
</dbReference>
<evidence type="ECO:0000256" key="5">
    <source>
        <dbReference type="ARBA" id="ARBA00022553"/>
    </source>
</evidence>
<organism evidence="14 15">
    <name type="scientific">Halopseudomonas sabulinigri</name>
    <dbReference type="NCBI Taxonomy" id="472181"/>
    <lineage>
        <taxon>Bacteria</taxon>
        <taxon>Pseudomonadati</taxon>
        <taxon>Pseudomonadota</taxon>
        <taxon>Gammaproteobacteria</taxon>
        <taxon>Pseudomonadales</taxon>
        <taxon>Pseudomonadaceae</taxon>
        <taxon>Halopseudomonas</taxon>
    </lineage>
</organism>
<keyword evidence="11" id="KW-0812">Transmembrane</keyword>
<gene>
    <name evidence="14" type="ORF">SAMN05216271_0046</name>
</gene>
<dbReference type="EMBL" id="LT629763">
    <property type="protein sequence ID" value="SDR69060.1"/>
    <property type="molecule type" value="Genomic_DNA"/>
</dbReference>
<dbReference type="CDD" id="cd00075">
    <property type="entry name" value="HATPase"/>
    <property type="match status" value="1"/>
</dbReference>
<keyword evidence="6" id="KW-0808">Transferase</keyword>
<dbReference type="RefSeq" id="WP_092282954.1">
    <property type="nucleotide sequence ID" value="NZ_LT629763.1"/>
</dbReference>
<dbReference type="EC" id="2.7.13.3" evidence="3"/>
<dbReference type="OrthoDB" id="9804645at2"/>
<keyword evidence="7" id="KW-0547">Nucleotide-binding</keyword>
<proteinExistence type="predicted"/>
<dbReference type="InterPro" id="IPR036890">
    <property type="entry name" value="HATPase_C_sf"/>
</dbReference>
<dbReference type="PRINTS" id="PR00344">
    <property type="entry name" value="BCTRLSENSOR"/>
</dbReference>
<dbReference type="GO" id="GO:0000155">
    <property type="term" value="F:phosphorelay sensor kinase activity"/>
    <property type="evidence" value="ECO:0007669"/>
    <property type="project" value="InterPro"/>
</dbReference>
<dbReference type="AlphaFoldDB" id="A0A1H1L403"/>
<comment type="subcellular location">
    <subcellularLocation>
        <location evidence="2">Cell membrane</location>
        <topology evidence="2">Multi-pass membrane protein</topology>
    </subcellularLocation>
</comment>
<evidence type="ECO:0000256" key="8">
    <source>
        <dbReference type="ARBA" id="ARBA00022777"/>
    </source>
</evidence>
<evidence type="ECO:0000256" key="4">
    <source>
        <dbReference type="ARBA" id="ARBA00022475"/>
    </source>
</evidence>
<evidence type="ECO:0000256" key="3">
    <source>
        <dbReference type="ARBA" id="ARBA00012438"/>
    </source>
</evidence>
<dbReference type="CDD" id="cd06225">
    <property type="entry name" value="HAMP"/>
    <property type="match status" value="1"/>
</dbReference>
<keyword evidence="5" id="KW-0597">Phosphoprotein</keyword>
<dbReference type="SUPFAM" id="SSF158472">
    <property type="entry name" value="HAMP domain-like"/>
    <property type="match status" value="1"/>
</dbReference>
<dbReference type="SMART" id="SM00304">
    <property type="entry name" value="HAMP"/>
    <property type="match status" value="1"/>
</dbReference>
<dbReference type="InterPro" id="IPR003660">
    <property type="entry name" value="HAMP_dom"/>
</dbReference>
<keyword evidence="8 14" id="KW-0418">Kinase</keyword>
<dbReference type="PROSITE" id="PS50885">
    <property type="entry name" value="HAMP"/>
    <property type="match status" value="1"/>
</dbReference>
<feature type="domain" description="Histidine kinase" evidence="12">
    <location>
        <begin position="233"/>
        <end position="441"/>
    </location>
</feature>
<evidence type="ECO:0000256" key="10">
    <source>
        <dbReference type="SAM" id="MobiDB-lite"/>
    </source>
</evidence>
<evidence type="ECO:0000256" key="2">
    <source>
        <dbReference type="ARBA" id="ARBA00004651"/>
    </source>
</evidence>
<dbReference type="InterPro" id="IPR004358">
    <property type="entry name" value="Sig_transdc_His_kin-like_C"/>
</dbReference>
<dbReference type="InterPro" id="IPR036097">
    <property type="entry name" value="HisK_dim/P_sf"/>
</dbReference>